<reference evidence="3 4" key="1">
    <citation type="submission" date="2016-07" db="EMBL/GenBank/DDBJ databases">
        <title>Enhancement of antibiotic productionsby engineered nitrateutilization in actinobacteria.</title>
        <authorList>
            <person name="Meng S.C."/>
        </authorList>
    </citation>
    <scope>NUCLEOTIDE SEQUENCE [LARGE SCALE GENOMIC DNA]</scope>
    <source>
        <strain evidence="3 4">NRRL 2936</strain>
    </source>
</reference>
<gene>
    <name evidence="3" type="ORF">SLINC_0387</name>
</gene>
<dbReference type="RefSeq" id="WP_211292748.1">
    <property type="nucleotide sequence ID" value="NZ_CP016438.1"/>
</dbReference>
<dbReference type="Proteomes" id="UP000092598">
    <property type="component" value="Chromosome"/>
</dbReference>
<evidence type="ECO:0000313" key="4">
    <source>
        <dbReference type="Proteomes" id="UP000092598"/>
    </source>
</evidence>
<protein>
    <recommendedName>
        <fullName evidence="2">MaoC-like domain-containing protein</fullName>
    </recommendedName>
</protein>
<dbReference type="PATRIC" id="fig|1915.4.peg.487"/>
<organism evidence="3 4">
    <name type="scientific">Streptomyces lincolnensis</name>
    <dbReference type="NCBI Taxonomy" id="1915"/>
    <lineage>
        <taxon>Bacteria</taxon>
        <taxon>Bacillati</taxon>
        <taxon>Actinomycetota</taxon>
        <taxon>Actinomycetes</taxon>
        <taxon>Kitasatosporales</taxon>
        <taxon>Streptomycetaceae</taxon>
        <taxon>Streptomyces</taxon>
    </lineage>
</organism>
<accession>A0A1B1M1S5</accession>
<evidence type="ECO:0000259" key="2">
    <source>
        <dbReference type="Pfam" id="PF01575"/>
    </source>
</evidence>
<dbReference type="InterPro" id="IPR002539">
    <property type="entry name" value="MaoC-like_dom"/>
</dbReference>
<sequence length="143" mass="15698">MAARVRYDEVGVGTEIPSREFTVKRVDLLRFCGACSDYTMTHWNERVAKAVGLPDVIAHGTFTIAEAVRVVTDWVGDPGALVEYSVRRFSHPVVVPDDDEGARLDVRGRIEKKLDDNQVVVRLSASSGGREVMSGARAVVRLA</sequence>
<dbReference type="KEGG" id="sls:SLINC_0387"/>
<dbReference type="PANTHER" id="PTHR43841">
    <property type="entry name" value="3-HYDROXYACYL-THIOESTER DEHYDRATASE HTDX-RELATED"/>
    <property type="match status" value="1"/>
</dbReference>
<comment type="similarity">
    <text evidence="1">Belongs to the enoyl-CoA hydratase/isomerase family.</text>
</comment>
<evidence type="ECO:0000313" key="3">
    <source>
        <dbReference type="EMBL" id="ANS62611.1"/>
    </source>
</evidence>
<dbReference type="AlphaFoldDB" id="A0A1B1M1S5"/>
<dbReference type="SUPFAM" id="SSF54637">
    <property type="entry name" value="Thioesterase/thiol ester dehydrase-isomerase"/>
    <property type="match status" value="1"/>
</dbReference>
<dbReference type="EMBL" id="CP016438">
    <property type="protein sequence ID" value="ANS62611.1"/>
    <property type="molecule type" value="Genomic_DNA"/>
</dbReference>
<proteinExistence type="inferred from homology"/>
<dbReference type="PANTHER" id="PTHR43841:SF3">
    <property type="entry name" value="(3R)-HYDROXYACYL-ACP DEHYDRATASE SUBUNIT HADB"/>
    <property type="match status" value="1"/>
</dbReference>
<dbReference type="Pfam" id="PF01575">
    <property type="entry name" value="MaoC_dehydratas"/>
    <property type="match status" value="1"/>
</dbReference>
<dbReference type="Gene3D" id="3.10.129.10">
    <property type="entry name" value="Hotdog Thioesterase"/>
    <property type="match status" value="1"/>
</dbReference>
<name>A0A1B1M1S5_STRLN</name>
<keyword evidence="4" id="KW-1185">Reference proteome</keyword>
<feature type="domain" description="MaoC-like" evidence="2">
    <location>
        <begin position="19"/>
        <end position="120"/>
    </location>
</feature>
<dbReference type="InterPro" id="IPR029069">
    <property type="entry name" value="HotDog_dom_sf"/>
</dbReference>
<evidence type="ECO:0000256" key="1">
    <source>
        <dbReference type="ARBA" id="ARBA00005254"/>
    </source>
</evidence>
<dbReference type="STRING" id="1915.SLINC_0387"/>